<protein>
    <submittedName>
        <fullName evidence="1">Uncharacterized protein</fullName>
    </submittedName>
</protein>
<gene>
    <name evidence="1" type="ORF">L9F63_006009</name>
</gene>
<feature type="non-terminal residue" evidence="1">
    <location>
        <position position="1"/>
    </location>
</feature>
<dbReference type="EMBL" id="JASPKZ010009359">
    <property type="protein sequence ID" value="KAJ9577418.1"/>
    <property type="molecule type" value="Genomic_DNA"/>
</dbReference>
<evidence type="ECO:0000313" key="1">
    <source>
        <dbReference type="EMBL" id="KAJ9577418.1"/>
    </source>
</evidence>
<feature type="non-terminal residue" evidence="1">
    <location>
        <position position="50"/>
    </location>
</feature>
<sequence>LGMSVRPTILPSKKTNVAKLQTKPWSEINRRRKNLKSAAPIEILIFNSLV</sequence>
<evidence type="ECO:0000313" key="2">
    <source>
        <dbReference type="Proteomes" id="UP001233999"/>
    </source>
</evidence>
<organism evidence="1 2">
    <name type="scientific">Diploptera punctata</name>
    <name type="common">Pacific beetle cockroach</name>
    <dbReference type="NCBI Taxonomy" id="6984"/>
    <lineage>
        <taxon>Eukaryota</taxon>
        <taxon>Metazoa</taxon>
        <taxon>Ecdysozoa</taxon>
        <taxon>Arthropoda</taxon>
        <taxon>Hexapoda</taxon>
        <taxon>Insecta</taxon>
        <taxon>Pterygota</taxon>
        <taxon>Neoptera</taxon>
        <taxon>Polyneoptera</taxon>
        <taxon>Dictyoptera</taxon>
        <taxon>Blattodea</taxon>
        <taxon>Blaberoidea</taxon>
        <taxon>Blaberidae</taxon>
        <taxon>Diplopterinae</taxon>
        <taxon>Diploptera</taxon>
    </lineage>
</organism>
<keyword evidence="2" id="KW-1185">Reference proteome</keyword>
<proteinExistence type="predicted"/>
<accession>A0AAD7ZCE8</accession>
<reference evidence="1" key="2">
    <citation type="submission" date="2023-05" db="EMBL/GenBank/DDBJ databases">
        <authorList>
            <person name="Fouks B."/>
        </authorList>
    </citation>
    <scope>NUCLEOTIDE SEQUENCE</scope>
    <source>
        <strain evidence="1">Stay&amp;Tobe</strain>
        <tissue evidence="1">Testes</tissue>
    </source>
</reference>
<dbReference type="AlphaFoldDB" id="A0AAD7ZCE8"/>
<name>A0AAD7ZCE8_DIPPU</name>
<comment type="caution">
    <text evidence="1">The sequence shown here is derived from an EMBL/GenBank/DDBJ whole genome shotgun (WGS) entry which is preliminary data.</text>
</comment>
<dbReference type="Proteomes" id="UP001233999">
    <property type="component" value="Unassembled WGS sequence"/>
</dbReference>
<reference evidence="1" key="1">
    <citation type="journal article" date="2023" name="IScience">
        <title>Live-bearing cockroach genome reveals convergent evolutionary mechanisms linked to viviparity in insects and beyond.</title>
        <authorList>
            <person name="Fouks B."/>
            <person name="Harrison M.C."/>
            <person name="Mikhailova A.A."/>
            <person name="Marchal E."/>
            <person name="English S."/>
            <person name="Carruthers M."/>
            <person name="Jennings E.C."/>
            <person name="Chiamaka E.L."/>
            <person name="Frigard R.A."/>
            <person name="Pippel M."/>
            <person name="Attardo G.M."/>
            <person name="Benoit J.B."/>
            <person name="Bornberg-Bauer E."/>
            <person name="Tobe S.S."/>
        </authorList>
    </citation>
    <scope>NUCLEOTIDE SEQUENCE</scope>
    <source>
        <strain evidence="1">Stay&amp;Tobe</strain>
    </source>
</reference>